<proteinExistence type="predicted"/>
<evidence type="ECO:0000256" key="1">
    <source>
        <dbReference type="SAM" id="MobiDB-lite"/>
    </source>
</evidence>
<organism evidence="2">
    <name type="scientific">Brassica cretica</name>
    <name type="common">Mustard</name>
    <dbReference type="NCBI Taxonomy" id="69181"/>
    <lineage>
        <taxon>Eukaryota</taxon>
        <taxon>Viridiplantae</taxon>
        <taxon>Streptophyta</taxon>
        <taxon>Embryophyta</taxon>
        <taxon>Tracheophyta</taxon>
        <taxon>Spermatophyta</taxon>
        <taxon>Magnoliopsida</taxon>
        <taxon>eudicotyledons</taxon>
        <taxon>Gunneridae</taxon>
        <taxon>Pentapetalae</taxon>
        <taxon>rosids</taxon>
        <taxon>malvids</taxon>
        <taxon>Brassicales</taxon>
        <taxon>Brassicaceae</taxon>
        <taxon>Brassiceae</taxon>
        <taxon>Brassica</taxon>
    </lineage>
</organism>
<sequence length="625" mass="72151">MFEAGQRRLFSQFEVWVFCDNLVEGVVKALNDVSKIQKKSTTTRAPIANPSFFINEKPKGKSENNLEDLKDFSDSLPIFDEYDEELTESLKICEDNCVLPFPEPDFMFDKEQTIAELTFLQPEHPSSLLLFSQDFDEKPFDYPHQGPLHATRRPLDDDLGPIFDEEDELGPTFDEKAASMTSINMENHLCFDPGTTPTPLTTNIQEHCEKIDLINFMSEMCVKISSQDVKHFDFDKVKEFRVSDSVFENMFNSFKVFEPDKLLDQKRFQHDNGINSGFVLSFDQFLKHSKGFDHFEESFELDLQEPDFCARNSFDSFFFKENSFNLSCYRYALISGNLFASTCALDEFMVKTLLEQKSLRAKTDFCCDSVLKSDLELLHVLKMYYDISCLESILIYNTFFDKSVDPWISNSRFEIDLLCSKSEKLAHVLNLFFSNCAITCPHTILVYNTYFDRLHDDLKRVLHVLGKETLVSDLNKYLSCTYDPSILMFVLSVHDKQDQSPRGVRNRSRGKIDLRSNPFQEGGNDVPLGSAPDKTDIHGLIMRSSKDICLLFDSYLPNHEASTHEITCRMFSTQLWRSSKKNQIKRSSYVTVMPFTNQVIFSSRESRPPEKLEMTNLLSDEPTTN</sequence>
<name>A0A8S9FIB4_BRACR</name>
<feature type="region of interest" description="Disordered" evidence="1">
    <location>
        <begin position="499"/>
        <end position="530"/>
    </location>
</feature>
<dbReference type="AlphaFoldDB" id="A0A8S9FIB4"/>
<dbReference type="EMBL" id="QGKY02002305">
    <property type="protein sequence ID" value="KAF2533653.1"/>
    <property type="molecule type" value="Genomic_DNA"/>
</dbReference>
<gene>
    <name evidence="2" type="ORF">F2Q70_00029509</name>
</gene>
<evidence type="ECO:0000313" key="2">
    <source>
        <dbReference type="EMBL" id="KAF2533653.1"/>
    </source>
</evidence>
<protein>
    <submittedName>
        <fullName evidence="2">Uncharacterized protein</fullName>
    </submittedName>
</protein>
<reference evidence="2" key="1">
    <citation type="submission" date="2019-12" db="EMBL/GenBank/DDBJ databases">
        <title>Genome sequencing and annotation of Brassica cretica.</title>
        <authorList>
            <person name="Studholme D.J."/>
            <person name="Sarris P.F."/>
        </authorList>
    </citation>
    <scope>NUCLEOTIDE SEQUENCE</scope>
    <source>
        <strain evidence="2">PFS-102/07</strain>
        <tissue evidence="2">Leaf</tissue>
    </source>
</reference>
<comment type="caution">
    <text evidence="2">The sequence shown here is derived from an EMBL/GenBank/DDBJ whole genome shotgun (WGS) entry which is preliminary data.</text>
</comment>
<accession>A0A8S9FIB4</accession>